<dbReference type="AlphaFoldDB" id="A0A9P5MMP1"/>
<feature type="region of interest" description="Disordered" evidence="1">
    <location>
        <begin position="136"/>
        <end position="160"/>
    </location>
</feature>
<reference evidence="2" key="1">
    <citation type="submission" date="2019-10" db="EMBL/GenBank/DDBJ databases">
        <authorList>
            <consortium name="DOE Joint Genome Institute"/>
            <person name="Kuo A."/>
            <person name="Miyauchi S."/>
            <person name="Kiss E."/>
            <person name="Drula E."/>
            <person name="Kohler A."/>
            <person name="Sanchez-Garcia M."/>
            <person name="Andreopoulos B."/>
            <person name="Barry K.W."/>
            <person name="Bonito G."/>
            <person name="Buee M."/>
            <person name="Carver A."/>
            <person name="Chen C."/>
            <person name="Cichocki N."/>
            <person name="Clum A."/>
            <person name="Culley D."/>
            <person name="Crous P.W."/>
            <person name="Fauchery L."/>
            <person name="Girlanda M."/>
            <person name="Hayes R."/>
            <person name="Keri Z."/>
            <person name="LaButti K."/>
            <person name="Lipzen A."/>
            <person name="Lombard V."/>
            <person name="Magnuson J."/>
            <person name="Maillard F."/>
            <person name="Morin E."/>
            <person name="Murat C."/>
            <person name="Nolan M."/>
            <person name="Ohm R."/>
            <person name="Pangilinan J."/>
            <person name="Pereira M."/>
            <person name="Perotto S."/>
            <person name="Peter M."/>
            <person name="Riley R."/>
            <person name="Sitrit Y."/>
            <person name="Stielow B."/>
            <person name="Szollosi G."/>
            <person name="Zifcakova L."/>
            <person name="Stursova M."/>
            <person name="Spatafora J.W."/>
            <person name="Tedersoo L."/>
            <person name="Vaario L.-M."/>
            <person name="Yamada A."/>
            <person name="Yan M."/>
            <person name="Wang P."/>
            <person name="Xu J."/>
            <person name="Bruns T."/>
            <person name="Baldrian P."/>
            <person name="Vilgalys R."/>
            <person name="Henrissat B."/>
            <person name="Grigoriev I.V."/>
            <person name="Hibbett D."/>
            <person name="Nagy L.G."/>
            <person name="Martin F.M."/>
        </authorList>
    </citation>
    <scope>NUCLEOTIDE SEQUENCE</scope>
    <source>
        <strain evidence="2">Prilba</strain>
    </source>
</reference>
<accession>A0A9P5MMP1</accession>
<organism evidence="2 3">
    <name type="scientific">Russula ochroleuca</name>
    <dbReference type="NCBI Taxonomy" id="152965"/>
    <lineage>
        <taxon>Eukaryota</taxon>
        <taxon>Fungi</taxon>
        <taxon>Dikarya</taxon>
        <taxon>Basidiomycota</taxon>
        <taxon>Agaricomycotina</taxon>
        <taxon>Agaricomycetes</taxon>
        <taxon>Russulales</taxon>
        <taxon>Russulaceae</taxon>
        <taxon>Russula</taxon>
    </lineage>
</organism>
<keyword evidence="3" id="KW-1185">Reference proteome</keyword>
<gene>
    <name evidence="2" type="ORF">DFH94DRAFT_203027</name>
</gene>
<comment type="caution">
    <text evidence="2">The sequence shown here is derived from an EMBL/GenBank/DDBJ whole genome shotgun (WGS) entry which is preliminary data.</text>
</comment>
<evidence type="ECO:0000313" key="3">
    <source>
        <dbReference type="Proteomes" id="UP000759537"/>
    </source>
</evidence>
<evidence type="ECO:0000313" key="2">
    <source>
        <dbReference type="EMBL" id="KAF8471472.1"/>
    </source>
</evidence>
<protein>
    <submittedName>
        <fullName evidence="2">Uncharacterized protein</fullName>
    </submittedName>
</protein>
<dbReference type="OrthoDB" id="3161900at2759"/>
<dbReference type="Proteomes" id="UP000759537">
    <property type="component" value="Unassembled WGS sequence"/>
</dbReference>
<name>A0A9P5MMP1_9AGAM</name>
<dbReference type="EMBL" id="WHVB01000023">
    <property type="protein sequence ID" value="KAF8471472.1"/>
    <property type="molecule type" value="Genomic_DNA"/>
</dbReference>
<reference evidence="2" key="2">
    <citation type="journal article" date="2020" name="Nat. Commun.">
        <title>Large-scale genome sequencing of mycorrhizal fungi provides insights into the early evolution of symbiotic traits.</title>
        <authorList>
            <person name="Miyauchi S."/>
            <person name="Kiss E."/>
            <person name="Kuo A."/>
            <person name="Drula E."/>
            <person name="Kohler A."/>
            <person name="Sanchez-Garcia M."/>
            <person name="Morin E."/>
            <person name="Andreopoulos B."/>
            <person name="Barry K.W."/>
            <person name="Bonito G."/>
            <person name="Buee M."/>
            <person name="Carver A."/>
            <person name="Chen C."/>
            <person name="Cichocki N."/>
            <person name="Clum A."/>
            <person name="Culley D."/>
            <person name="Crous P.W."/>
            <person name="Fauchery L."/>
            <person name="Girlanda M."/>
            <person name="Hayes R.D."/>
            <person name="Keri Z."/>
            <person name="LaButti K."/>
            <person name="Lipzen A."/>
            <person name="Lombard V."/>
            <person name="Magnuson J."/>
            <person name="Maillard F."/>
            <person name="Murat C."/>
            <person name="Nolan M."/>
            <person name="Ohm R.A."/>
            <person name="Pangilinan J."/>
            <person name="Pereira M.F."/>
            <person name="Perotto S."/>
            <person name="Peter M."/>
            <person name="Pfister S."/>
            <person name="Riley R."/>
            <person name="Sitrit Y."/>
            <person name="Stielow J.B."/>
            <person name="Szollosi G."/>
            <person name="Zifcakova L."/>
            <person name="Stursova M."/>
            <person name="Spatafora J.W."/>
            <person name="Tedersoo L."/>
            <person name="Vaario L.M."/>
            <person name="Yamada A."/>
            <person name="Yan M."/>
            <person name="Wang P."/>
            <person name="Xu J."/>
            <person name="Bruns T."/>
            <person name="Baldrian P."/>
            <person name="Vilgalys R."/>
            <person name="Dunand C."/>
            <person name="Henrissat B."/>
            <person name="Grigoriev I.V."/>
            <person name="Hibbett D."/>
            <person name="Nagy L.G."/>
            <person name="Martin F.M."/>
        </authorList>
    </citation>
    <scope>NUCLEOTIDE SEQUENCE</scope>
    <source>
        <strain evidence="2">Prilba</strain>
    </source>
</reference>
<evidence type="ECO:0000256" key="1">
    <source>
        <dbReference type="SAM" id="MobiDB-lite"/>
    </source>
</evidence>
<proteinExistence type="predicted"/>
<sequence>MTDNITQNYTPVMVGGYVRVTGHLIGRSLIDSLRGTFATGGLLEQGDYFMDQSRDLLEKHLQLIFLRDQTTIRYRFLMARNLKDEIDSEDYNGSQFQKFVQARKYKRLSKKAYKVVKNASDRALGDRLMNQIANATQQHGGGSGSGPGEIHSPIRMRCPP</sequence>